<organism evidence="1 2">
    <name type="scientific">Pseudomonas kitaguniensis</name>
    <dbReference type="NCBI Taxonomy" id="2607908"/>
    <lineage>
        <taxon>Bacteria</taxon>
        <taxon>Pseudomonadati</taxon>
        <taxon>Pseudomonadota</taxon>
        <taxon>Gammaproteobacteria</taxon>
        <taxon>Pseudomonadales</taxon>
        <taxon>Pseudomonadaceae</taxon>
        <taxon>Pseudomonas</taxon>
    </lineage>
</organism>
<dbReference type="EMBL" id="VUBA01000116">
    <property type="protein sequence ID" value="MPQ85896.1"/>
    <property type="molecule type" value="Genomic_DNA"/>
</dbReference>
<dbReference type="SUPFAM" id="SSF51120">
    <property type="entry name" value="beta-Roll"/>
    <property type="match status" value="1"/>
</dbReference>
<evidence type="ECO:0000313" key="1">
    <source>
        <dbReference type="EMBL" id="MPQ85896.1"/>
    </source>
</evidence>
<evidence type="ECO:0000313" key="2">
    <source>
        <dbReference type="Proteomes" id="UP000325438"/>
    </source>
</evidence>
<accession>A0A5N7JX25</accession>
<dbReference type="CDD" id="cd20495">
    <property type="entry name" value="C58_PaToxP-like"/>
    <property type="match status" value="1"/>
</dbReference>
<sequence length="1379" mass="146312">MKLALDNQLSPEQIGALQRVSEQRVIKGAQNNVMLYNSVMTKPGVTTTPNPQSYYLSMINQLAGGECAGFSHLHSLAIAEGKHQVFLGNIFQATADPDAPESQAFFHKLAQVQGAMKDRAIAHDPATVAVAAYTSIAPQLTGSSTTKTSLISSEGHRLTAGVIVAPDNKRTYYYSDPNIGSTWFSSAELFAEGMKKIFTDSRLAYLTQPLTADSIATIGGDSDRASTLSAHSAGEPKYLISVFNPDHIPGTSGASNDIKYTYNAPLGGLDSVNVINASRLPTSEMLRLESASPVNDALNDYNRVALALDQLHAKKGIAQFHQATAVLSDVKKFIVEHPNASVFSAMRALGQKLANVINEAAAPVDYPYIFERMELDRVKLAEDKLGSQKHSKTEVIQGKSVDVKNSDNATPEMIKALAGAVNAALQKLSQSDPAAFAALGEKIKVVIANPGDQAQTQLRLGAPPTLIMGDDFFAPLAASDATVADRIGLQGLATADNQSARKQAALIAGKLGMVSYYKAHSTAFLTMANNHEPFRGDGSHLSARATRTSRDFVEEAFTARLYDATLDSRVETSIRNFLPLPAVGQAPVTPPTTAVVPIDQAEVSRLQILDAAGPAVRIGEVEVSRVELYKMGAQIDGKPIEGAMANDSDGRKLANAVQIDYARFAAYRKSASSDVVDRMANIVAEFAANRNIAAAPLISHADGGRVPDALQKNLVEITQHAAALQALESIGKPLPADFFSAESSGKAGATTAAGLGFRAFSTYQGLRSGIESLEQGDTTAAAIGLGAVAADFVGEGAEYALNRAAQEIISSKAASLAGFKTSSVGKMIGKASAGAGAVFSVPFDVYAAIDSFAKADRTTGKEAQDHYVDGAFAVTNAVTSIALSAAFMSRNGASSRVALTVAGTLMSAQAIYKAVRNVEAIESHTSLTDQQKVSVGLRSFLGIEPGFDVMKPYLEAKYAKANEETNRARYESFLQGPGKQYFERVVYGSTDVEAIRVPGSVSLTPSLWYSPITWLLNLIPAPGLVTEVVATGGDDHISSKLTSWNTKPVNTVEGEQGESKATFWDLGEGRDWVVGVEKKPNYFVMGGGKKGITGGDADDKVVFAADARQSLEQATLVSQVPGQDANPHRTALNGGGGRNTLIFTGPLVTTYKDNGRDAEARYVGHDVNLKTNTISIRTPVPMANRDLMAGVKKIAHAQAFSNVTTVEKGQSVIHGNDQNNLFTLNGLNDTVFTGQGANVMVINGGAVVVGEGGFNTYMINQGNQTYSNVEISDPANSLVRLDYSAAQVSGWWINPEQVRSGRRTPERLIITLTGDTHAQTRILLINDAFSNDAQGDKGRMTFITNDGVMITVSAPRTAGSSERVVQLSSVKVEAGRPQA</sequence>
<name>A0A5N7JX25_9PSED</name>
<evidence type="ECO:0008006" key="3">
    <source>
        <dbReference type="Google" id="ProtNLM"/>
    </source>
</evidence>
<reference evidence="1 2" key="1">
    <citation type="submission" date="2019-09" db="EMBL/GenBank/DDBJ databases">
        <title>The draft genomes of Allium pathogen Pseudomonas sp.</title>
        <authorList>
            <person name="Fujikawa T."/>
            <person name="Sawada H."/>
        </authorList>
    </citation>
    <scope>NUCLEOTIDE SEQUENCE [LARGE SCALE GENOMIC DNA]</scope>
    <source>
        <strain evidence="1 2">MAFF 730085</strain>
    </source>
</reference>
<protein>
    <recommendedName>
        <fullName evidence="3">Calcium-binding protein</fullName>
    </recommendedName>
</protein>
<comment type="caution">
    <text evidence="1">The sequence shown here is derived from an EMBL/GenBank/DDBJ whole genome shotgun (WGS) entry which is preliminary data.</text>
</comment>
<dbReference type="Proteomes" id="UP000325438">
    <property type="component" value="Unassembled WGS sequence"/>
</dbReference>
<proteinExistence type="predicted"/>
<dbReference type="InterPro" id="IPR011049">
    <property type="entry name" value="Serralysin-like_metalloprot_C"/>
</dbReference>
<gene>
    <name evidence="1" type="ORF">F0170_18985</name>
</gene>